<feature type="compositionally biased region" description="Basic and acidic residues" evidence="7">
    <location>
        <begin position="780"/>
        <end position="802"/>
    </location>
</feature>
<keyword evidence="6" id="KW-0325">Glycoprotein</keyword>
<feature type="transmembrane region" description="Helical" evidence="8">
    <location>
        <begin position="100"/>
        <end position="132"/>
    </location>
</feature>
<dbReference type="PANTHER" id="PTHR22730:SF1">
    <property type="entry name" value="PROMININ-LIKE PROTEIN"/>
    <property type="match status" value="1"/>
</dbReference>
<evidence type="ECO:0000256" key="1">
    <source>
        <dbReference type="ARBA" id="ARBA00004141"/>
    </source>
</evidence>
<dbReference type="EMBL" id="JH818180">
    <property type="protein sequence ID" value="EKC24042.1"/>
    <property type="molecule type" value="Genomic_DNA"/>
</dbReference>
<evidence type="ECO:0000256" key="2">
    <source>
        <dbReference type="ARBA" id="ARBA00006058"/>
    </source>
</evidence>
<feature type="compositionally biased region" description="Basic and acidic residues" evidence="7">
    <location>
        <begin position="812"/>
        <end position="836"/>
    </location>
</feature>
<reference evidence="10" key="1">
    <citation type="journal article" date="2012" name="Nature">
        <title>The oyster genome reveals stress adaptation and complexity of shell formation.</title>
        <authorList>
            <person name="Zhang G."/>
            <person name="Fang X."/>
            <person name="Guo X."/>
            <person name="Li L."/>
            <person name="Luo R."/>
            <person name="Xu F."/>
            <person name="Yang P."/>
            <person name="Zhang L."/>
            <person name="Wang X."/>
            <person name="Qi H."/>
            <person name="Xiong Z."/>
            <person name="Que H."/>
            <person name="Xie Y."/>
            <person name="Holland P.W."/>
            <person name="Paps J."/>
            <person name="Zhu Y."/>
            <person name="Wu F."/>
            <person name="Chen Y."/>
            <person name="Wang J."/>
            <person name="Peng C."/>
            <person name="Meng J."/>
            <person name="Yang L."/>
            <person name="Liu J."/>
            <person name="Wen B."/>
            <person name="Zhang N."/>
            <person name="Huang Z."/>
            <person name="Zhu Q."/>
            <person name="Feng Y."/>
            <person name="Mount A."/>
            <person name="Hedgecock D."/>
            <person name="Xu Z."/>
            <person name="Liu Y."/>
            <person name="Domazet-Loso T."/>
            <person name="Du Y."/>
            <person name="Sun X."/>
            <person name="Zhang S."/>
            <person name="Liu B."/>
            <person name="Cheng P."/>
            <person name="Jiang X."/>
            <person name="Li J."/>
            <person name="Fan D."/>
            <person name="Wang W."/>
            <person name="Fu W."/>
            <person name="Wang T."/>
            <person name="Wang B."/>
            <person name="Zhang J."/>
            <person name="Peng Z."/>
            <person name="Li Y."/>
            <person name="Li N."/>
            <person name="Wang J."/>
            <person name="Chen M."/>
            <person name="He Y."/>
            <person name="Tan F."/>
            <person name="Song X."/>
            <person name="Zheng Q."/>
            <person name="Huang R."/>
            <person name="Yang H."/>
            <person name="Du X."/>
            <person name="Chen L."/>
            <person name="Yang M."/>
            <person name="Gaffney P.M."/>
            <person name="Wang S."/>
            <person name="Luo L."/>
            <person name="She Z."/>
            <person name="Ming Y."/>
            <person name="Huang W."/>
            <person name="Zhang S."/>
            <person name="Huang B."/>
            <person name="Zhang Y."/>
            <person name="Qu T."/>
            <person name="Ni P."/>
            <person name="Miao G."/>
            <person name="Wang J."/>
            <person name="Wang Q."/>
            <person name="Steinberg C.E."/>
            <person name="Wang H."/>
            <person name="Li N."/>
            <person name="Qian L."/>
            <person name="Zhang G."/>
            <person name="Li Y."/>
            <person name="Yang H."/>
            <person name="Liu X."/>
            <person name="Wang J."/>
            <person name="Yin Y."/>
            <person name="Wang J."/>
        </authorList>
    </citation>
    <scope>NUCLEOTIDE SEQUENCE [LARGE SCALE GENOMIC DNA]</scope>
    <source>
        <strain evidence="10">05x7-T-G4-1.051#20</strain>
    </source>
</reference>
<dbReference type="Pfam" id="PF05478">
    <property type="entry name" value="Prominin"/>
    <property type="match status" value="2"/>
</dbReference>
<dbReference type="PANTHER" id="PTHR22730">
    <property type="entry name" value="PROMININ PROM PROTEIN"/>
    <property type="match status" value="1"/>
</dbReference>
<keyword evidence="3 8" id="KW-0812">Transmembrane</keyword>
<dbReference type="InterPro" id="IPR008795">
    <property type="entry name" value="Prominin"/>
</dbReference>
<name>K1PJ91_MAGGI</name>
<evidence type="ECO:0000256" key="9">
    <source>
        <dbReference type="SAM" id="SignalP"/>
    </source>
</evidence>
<evidence type="ECO:0000256" key="7">
    <source>
        <dbReference type="SAM" id="MobiDB-lite"/>
    </source>
</evidence>
<feature type="transmembrane region" description="Helical" evidence="8">
    <location>
        <begin position="454"/>
        <end position="484"/>
    </location>
</feature>
<feature type="signal peptide" evidence="9">
    <location>
        <begin position="1"/>
        <end position="20"/>
    </location>
</feature>
<evidence type="ECO:0000256" key="6">
    <source>
        <dbReference type="ARBA" id="ARBA00023180"/>
    </source>
</evidence>
<keyword evidence="4 8" id="KW-1133">Transmembrane helix</keyword>
<evidence type="ECO:0000256" key="4">
    <source>
        <dbReference type="ARBA" id="ARBA00022989"/>
    </source>
</evidence>
<feature type="transmembrane region" description="Helical" evidence="8">
    <location>
        <begin position="153"/>
        <end position="174"/>
    </location>
</feature>
<accession>K1PJ91</accession>
<evidence type="ECO:0000256" key="3">
    <source>
        <dbReference type="ARBA" id="ARBA00022692"/>
    </source>
</evidence>
<keyword evidence="9" id="KW-0732">Signal</keyword>
<comment type="similarity">
    <text evidence="2">Belongs to the prominin family.</text>
</comment>
<evidence type="ECO:0000313" key="10">
    <source>
        <dbReference type="EMBL" id="EKC24042.1"/>
    </source>
</evidence>
<sequence length="847" mass="94957">MRRQIVLAIISFSCLVFVNGQNTTSNTQTSPTGTRLGEESALEKGAKPLYDLVHGFLDSVQEYDFIADDSAKITYQQIEGYIKNGTFEKFSERWQDMVSVFGGFAACIIVGLLFAIFMPIIGLFFCCCYCCCKRCGKAREKSDPKSAGCKRATYCFFLAVFATMMLTGGIVSIISNELLHNKLQNSDQRGPIQYLRYGLAESLEEDTKGIVRETINDIKQQINGSVKSTVDGVKSSINASVVLTQTENLGKRAKKVYDDLVNITGNLEELKTLQSNLSDKINEINTNFTSACGSPPPNCPQLPALSNDFTVVNNLTDEINKVKNALDISSLTEQANKQFDVVADKIFLQLQNKTNEALNKSDDIENEINSKIHKLTDSVKQLTESIKGNTSKEIDNIEDFLKKNADYVWYGGLGLPCVIFLSVVFYYLGILFGLCGQRPGHDAPCCNRGAGSNFIVGGVVWTFLIFWLLMYIVMILFIVGGLLYTNGCRNLNKGVENIGKYEALLQNYGLDIKNTLNYSSSSNFSIEQALIDCKNNKGLYMALELQNRFNLDTLLDTTDVIKEIEDLTSSSNIHISDINILSSNLNQSLSDFANSGITLINFTSYEEQLNKDPITNLSGIIHELEAVNLNEQAEMIRSLNNTELKDFGQKMELNTSIANVTDIVKRGLEKAKNDTKHAGGCKPLYNAAQALTDSVCVVVLNPFNTFWFGLGWGIFFSIPSIVFALLLANMYQREDPFDKELHEAKKKSRQKQEHQDFDSPPPNGGYARSNNGEVNPGYYNDRRDDYHRGNQYRDDYRRDDYQGSRGDPYYRQGERDYPPPSYHDSRHYPSPGHRDGYPVLPPTKNRY</sequence>
<dbReference type="InParanoid" id="K1PJ91"/>
<evidence type="ECO:0000256" key="8">
    <source>
        <dbReference type="SAM" id="Phobius"/>
    </source>
</evidence>
<dbReference type="HOGENOM" id="CLU_008293_1_1_1"/>
<protein>
    <submittedName>
        <fullName evidence="10">Prominin-1</fullName>
    </submittedName>
</protein>
<gene>
    <name evidence="10" type="ORF">CGI_10026281</name>
</gene>
<organism evidence="10">
    <name type="scientific">Magallana gigas</name>
    <name type="common">Pacific oyster</name>
    <name type="synonym">Crassostrea gigas</name>
    <dbReference type="NCBI Taxonomy" id="29159"/>
    <lineage>
        <taxon>Eukaryota</taxon>
        <taxon>Metazoa</taxon>
        <taxon>Spiralia</taxon>
        <taxon>Lophotrochozoa</taxon>
        <taxon>Mollusca</taxon>
        <taxon>Bivalvia</taxon>
        <taxon>Autobranchia</taxon>
        <taxon>Pteriomorphia</taxon>
        <taxon>Ostreida</taxon>
        <taxon>Ostreoidea</taxon>
        <taxon>Ostreidae</taxon>
        <taxon>Magallana</taxon>
    </lineage>
</organism>
<feature type="transmembrane region" description="Helical" evidence="8">
    <location>
        <begin position="706"/>
        <end position="728"/>
    </location>
</feature>
<evidence type="ECO:0000256" key="5">
    <source>
        <dbReference type="ARBA" id="ARBA00023136"/>
    </source>
</evidence>
<feature type="transmembrane region" description="Helical" evidence="8">
    <location>
        <begin position="407"/>
        <end position="434"/>
    </location>
</feature>
<dbReference type="AlphaFoldDB" id="K1PJ91"/>
<feature type="chain" id="PRO_5043410937" evidence="9">
    <location>
        <begin position="21"/>
        <end position="847"/>
    </location>
</feature>
<proteinExistence type="inferred from homology"/>
<comment type="subcellular location">
    <subcellularLocation>
        <location evidence="1">Membrane</location>
        <topology evidence="1">Multi-pass membrane protein</topology>
    </subcellularLocation>
</comment>
<dbReference type="GO" id="GO:0016020">
    <property type="term" value="C:membrane"/>
    <property type="evidence" value="ECO:0007669"/>
    <property type="project" value="UniProtKB-SubCell"/>
</dbReference>
<keyword evidence="5 8" id="KW-0472">Membrane</keyword>
<feature type="region of interest" description="Disordered" evidence="7">
    <location>
        <begin position="741"/>
        <end position="847"/>
    </location>
</feature>